<dbReference type="InterPro" id="IPR013830">
    <property type="entry name" value="SGNH_hydro"/>
</dbReference>
<dbReference type="eggNOG" id="ENOG502RVBM">
    <property type="taxonomic scope" value="Eukaryota"/>
</dbReference>
<dbReference type="CDD" id="cd00229">
    <property type="entry name" value="SGNH_hydrolase"/>
    <property type="match status" value="1"/>
</dbReference>
<evidence type="ECO:0000313" key="4">
    <source>
        <dbReference type="Proteomes" id="UP000030151"/>
    </source>
</evidence>
<keyword evidence="3" id="KW-0378">Hydrolase</keyword>
<feature type="region of interest" description="Disordered" evidence="1">
    <location>
        <begin position="202"/>
        <end position="236"/>
    </location>
</feature>
<evidence type="ECO:0000259" key="2">
    <source>
        <dbReference type="Pfam" id="PF13472"/>
    </source>
</evidence>
<dbReference type="Pfam" id="PF13472">
    <property type="entry name" value="Lipase_GDSL_2"/>
    <property type="match status" value="1"/>
</dbReference>
<dbReference type="Gene3D" id="3.40.50.1110">
    <property type="entry name" value="SGNH hydrolase"/>
    <property type="match status" value="1"/>
</dbReference>
<dbReference type="InterPro" id="IPR051532">
    <property type="entry name" value="Ester_Hydrolysis_Enzymes"/>
</dbReference>
<dbReference type="GO" id="GO:0004622">
    <property type="term" value="F:phosphatidylcholine lysophospholipase activity"/>
    <property type="evidence" value="ECO:0007669"/>
    <property type="project" value="TreeGrafter"/>
</dbReference>
<proteinExistence type="predicted"/>
<dbReference type="SUPFAM" id="SSF52266">
    <property type="entry name" value="SGNH hydrolase"/>
    <property type="match status" value="1"/>
</dbReference>
<dbReference type="OrthoDB" id="408760at2759"/>
<dbReference type="Proteomes" id="UP000030151">
    <property type="component" value="Unassembled WGS sequence"/>
</dbReference>
<dbReference type="EMBL" id="JELW01000004">
    <property type="protein sequence ID" value="EXV02797.1"/>
    <property type="molecule type" value="Genomic_DNA"/>
</dbReference>
<protein>
    <submittedName>
        <fullName evidence="3">GDSL-like lipase/acylhydrolase family protein</fullName>
    </submittedName>
</protein>
<name>A0A0A1UXN5_9HYPO</name>
<dbReference type="InterPro" id="IPR036514">
    <property type="entry name" value="SGNH_hydro_sf"/>
</dbReference>
<comment type="caution">
    <text evidence="3">The sequence shown here is derived from an EMBL/GenBank/DDBJ whole genome shotgun (WGS) entry which is preliminary data.</text>
</comment>
<gene>
    <name evidence="3" type="ORF">X797_003919</name>
</gene>
<evidence type="ECO:0000313" key="3">
    <source>
        <dbReference type="EMBL" id="EXV02797.1"/>
    </source>
</evidence>
<evidence type="ECO:0000256" key="1">
    <source>
        <dbReference type="SAM" id="MobiDB-lite"/>
    </source>
</evidence>
<reference evidence="3 4" key="1">
    <citation type="submission" date="2014-02" db="EMBL/GenBank/DDBJ databases">
        <title>The genome sequence of the entomopathogenic fungus Metarhizium robertsii ARSEF 2575.</title>
        <authorList>
            <person name="Giuliano Garisto Donzelli B."/>
            <person name="Roe B.A."/>
            <person name="Macmil S.L."/>
            <person name="Krasnoff S.B."/>
            <person name="Gibson D.M."/>
        </authorList>
    </citation>
    <scope>NUCLEOTIDE SEQUENCE [LARGE SCALE GENOMIC DNA]</scope>
    <source>
        <strain evidence="3 4">ARSEF 2575</strain>
    </source>
</reference>
<sequence>MSPKTLSVLCFGDSLTSGYYAMGLESHPYSIAFAAKVQEALPETKLHVYTNGRPGDVASFQPFRQRLQAECDKRHHDWVIILGGTNDLAYMVPPEEMYKSFQANWDIALAKGSKVLALTIPESRSKPAWVIQNRSEINSSILAHEEFNYHAFDLHAKLPYHSLSAEDRQKYWDDGLHLTDQGYEWMGGHIADGFLAALPSANGVKPSPAPNSSKRPSRTNDSTVFEEETGNPGKLSEGYVVVRKKDLWINGNEQV</sequence>
<organism evidence="3 4">
    <name type="scientific">Metarhizium robertsii</name>
    <dbReference type="NCBI Taxonomy" id="568076"/>
    <lineage>
        <taxon>Eukaryota</taxon>
        <taxon>Fungi</taxon>
        <taxon>Dikarya</taxon>
        <taxon>Ascomycota</taxon>
        <taxon>Pezizomycotina</taxon>
        <taxon>Sordariomycetes</taxon>
        <taxon>Hypocreomycetidae</taxon>
        <taxon>Hypocreales</taxon>
        <taxon>Clavicipitaceae</taxon>
        <taxon>Metarhizium</taxon>
    </lineage>
</organism>
<dbReference type="PANTHER" id="PTHR30383:SF19">
    <property type="entry name" value="FIBRONECTIN TYPE-III DOMAIN-CONTAINING PROTEIN"/>
    <property type="match status" value="1"/>
</dbReference>
<feature type="compositionally biased region" description="Polar residues" evidence="1">
    <location>
        <begin position="210"/>
        <end position="223"/>
    </location>
</feature>
<dbReference type="AlphaFoldDB" id="A0A0A1UXN5"/>
<dbReference type="PANTHER" id="PTHR30383">
    <property type="entry name" value="THIOESTERASE 1/PROTEASE 1/LYSOPHOSPHOLIPASE L1"/>
    <property type="match status" value="1"/>
</dbReference>
<accession>A0A0A1UXN5</accession>
<feature type="domain" description="SGNH hydrolase-type esterase" evidence="2">
    <location>
        <begin position="10"/>
        <end position="184"/>
    </location>
</feature>
<dbReference type="HOGENOM" id="CLU_065222_1_0_1"/>